<keyword evidence="2" id="KW-1185">Reference proteome</keyword>
<reference evidence="2" key="1">
    <citation type="submission" date="2017-11" db="EMBL/GenBank/DDBJ databases">
        <authorList>
            <person name="Lima N.C."/>
            <person name="Parody-Merino A.M."/>
            <person name="Battley P.F."/>
            <person name="Fidler A.E."/>
            <person name="Prosdocimi F."/>
        </authorList>
    </citation>
    <scope>NUCLEOTIDE SEQUENCE [LARGE SCALE GENOMIC DNA]</scope>
</reference>
<evidence type="ECO:0000313" key="1">
    <source>
        <dbReference type="EMBL" id="PKU41153.1"/>
    </source>
</evidence>
<proteinExistence type="predicted"/>
<sequence length="97" mass="10921">MPSSWMCDELQREMDAYILNCMEVAVGNENPSIQVQFQLSRVKDPVAISNGQQYGTGTGKAYYLKEERGNEVLVIGMSNPALNMWLVEMYQSSELHG</sequence>
<reference evidence="2" key="2">
    <citation type="submission" date="2017-12" db="EMBL/GenBank/DDBJ databases">
        <title>Genome sequence of the Bar-tailed Godwit (Limosa lapponica baueri).</title>
        <authorList>
            <person name="Lima N.C.B."/>
            <person name="Parody-Merino A.M."/>
            <person name="Battley P.F."/>
            <person name="Fidler A.E."/>
            <person name="Prosdocimi F."/>
        </authorList>
    </citation>
    <scope>NUCLEOTIDE SEQUENCE [LARGE SCALE GENOMIC DNA]</scope>
</reference>
<evidence type="ECO:0000313" key="2">
    <source>
        <dbReference type="Proteomes" id="UP000233556"/>
    </source>
</evidence>
<name>A0A2I0U592_LIMLA</name>
<organism evidence="1 2">
    <name type="scientific">Limosa lapponica baueri</name>
    <dbReference type="NCBI Taxonomy" id="1758121"/>
    <lineage>
        <taxon>Eukaryota</taxon>
        <taxon>Metazoa</taxon>
        <taxon>Chordata</taxon>
        <taxon>Craniata</taxon>
        <taxon>Vertebrata</taxon>
        <taxon>Euteleostomi</taxon>
        <taxon>Archelosauria</taxon>
        <taxon>Archosauria</taxon>
        <taxon>Dinosauria</taxon>
        <taxon>Saurischia</taxon>
        <taxon>Theropoda</taxon>
        <taxon>Coelurosauria</taxon>
        <taxon>Aves</taxon>
        <taxon>Neognathae</taxon>
        <taxon>Neoaves</taxon>
        <taxon>Charadriiformes</taxon>
        <taxon>Scolopacidae</taxon>
        <taxon>Limosa</taxon>
    </lineage>
</organism>
<accession>A0A2I0U592</accession>
<protein>
    <submittedName>
        <fullName evidence="1">Uncharacterized protein</fullName>
    </submittedName>
</protein>
<gene>
    <name evidence="1" type="ORF">llap_8544</name>
</gene>
<dbReference type="Proteomes" id="UP000233556">
    <property type="component" value="Unassembled WGS sequence"/>
</dbReference>
<dbReference type="AlphaFoldDB" id="A0A2I0U592"/>
<dbReference type="EMBL" id="KZ506158">
    <property type="protein sequence ID" value="PKU41153.1"/>
    <property type="molecule type" value="Genomic_DNA"/>
</dbReference>